<comment type="caution">
    <text evidence="1">The sequence shown here is derived from an EMBL/GenBank/DDBJ whole genome shotgun (WGS) entry which is preliminary data.</text>
</comment>
<name>A0A919U527_9CELL</name>
<protein>
    <submittedName>
        <fullName evidence="1">Uncharacterized protein</fullName>
    </submittedName>
</protein>
<sequence length="168" mass="17959">MNDPVSGFLDAIAKLPDFNGITFRGFDPSAEQPPVLGVVTAVLASSRDPRVASENFSGAPLLVLLNRTGRDISTFSAQPQDAEVVVRPGTTWRRLTEVDVPGVTPRLLVLEELDLSTTAPSPTEWGDTLAELTARVTRIVQQALTADPVSVSVGKFVGPWPAQIPTGW</sequence>
<organism evidence="1 2">
    <name type="scientific">Cellulomonas chitinilytica</name>
    <dbReference type="NCBI Taxonomy" id="398759"/>
    <lineage>
        <taxon>Bacteria</taxon>
        <taxon>Bacillati</taxon>
        <taxon>Actinomycetota</taxon>
        <taxon>Actinomycetes</taxon>
        <taxon>Micrococcales</taxon>
        <taxon>Cellulomonadaceae</taxon>
        <taxon>Cellulomonas</taxon>
    </lineage>
</organism>
<accession>A0A919U527</accession>
<gene>
    <name evidence="1" type="ORF">Cch01nite_44630</name>
</gene>
<dbReference type="Gene3D" id="3.90.176.10">
    <property type="entry name" value="Toxin ADP-ribosyltransferase, Chain A, domain 1"/>
    <property type="match status" value="1"/>
</dbReference>
<keyword evidence="2" id="KW-1185">Reference proteome</keyword>
<dbReference type="RefSeq" id="WP_203758748.1">
    <property type="nucleotide sequence ID" value="NZ_BONK01000028.1"/>
</dbReference>
<dbReference type="EMBL" id="BONK01000028">
    <property type="protein sequence ID" value="GIG23739.1"/>
    <property type="molecule type" value="Genomic_DNA"/>
</dbReference>
<evidence type="ECO:0000313" key="2">
    <source>
        <dbReference type="Proteomes" id="UP000632740"/>
    </source>
</evidence>
<evidence type="ECO:0000313" key="1">
    <source>
        <dbReference type="EMBL" id="GIG23739.1"/>
    </source>
</evidence>
<reference evidence="1" key="1">
    <citation type="submission" date="2021-01" db="EMBL/GenBank/DDBJ databases">
        <title>Whole genome shotgun sequence of Cellulomonas chitinilytica NBRC 110799.</title>
        <authorList>
            <person name="Komaki H."/>
            <person name="Tamura T."/>
        </authorList>
    </citation>
    <scope>NUCLEOTIDE SEQUENCE</scope>
    <source>
        <strain evidence="1">NBRC 110799</strain>
    </source>
</reference>
<proteinExistence type="predicted"/>
<dbReference type="Proteomes" id="UP000632740">
    <property type="component" value="Unassembled WGS sequence"/>
</dbReference>
<dbReference type="AlphaFoldDB" id="A0A919U527"/>